<name>A0ABS3J254_9HYPH</name>
<sequence length="546" mass="58993">MLTRLKGGHVVDPANNRNGVGDVFVSDGVVVDAPTDAKAPDETIDCTGLVVMAGAIDIHSHIAGGHVNTARLLLPEWHRAFSARPGETALSKVGWTTEETGLRYAEMGFTMVVEPAMAPSSALHAHLELADTPIIDKATLVVLGNDDLMMSMIRDGESETAIADYVAWTVAASRALGVKCINAGGSAAFKENVRKFDFDDVVPDYGVSSRQIVKTLQKAVTGLGIPHPLHVHCNNLGVPGAASDSIAATIRAAEGDPLHLAHIQFYGYGDEGKRRFSSRAQALADLVNATPEVTVDIGQVMFGQTVTISSDELRQFAGSKQASPKKSVIFDHEANGGGVVPMDYKARSFFNALQWAIGLELFLLIEDPSRVFFTTDHPNGAPFTAYPDVFALLMDRGVRAKWLDALPSSVKKMTQLPELEREYTLEEIAVMTRAAPARLLGTPDRGHLGAGAGADIAVYRPNDDKAAMFGKAAYVLKDGVVVVKDGTVVRRTLGRAVTLRPEPDKAMKTRLDRYFDERYGVSSRWFEVPEGALRRDDPFEVVPCRA</sequence>
<dbReference type="InterPro" id="IPR032466">
    <property type="entry name" value="Metal_Hydrolase"/>
</dbReference>
<comment type="caution">
    <text evidence="2">The sequence shown here is derived from an EMBL/GenBank/DDBJ whole genome shotgun (WGS) entry which is preliminary data.</text>
</comment>
<gene>
    <name evidence="2" type="ORF">J1C47_03290</name>
</gene>
<dbReference type="PIRSF" id="PIRSF006453">
    <property type="entry name" value="FwdA"/>
    <property type="match status" value="1"/>
</dbReference>
<dbReference type="SUPFAM" id="SSF51338">
    <property type="entry name" value="Composite domain of metallo-dependent hydrolases"/>
    <property type="match status" value="1"/>
</dbReference>
<evidence type="ECO:0000259" key="1">
    <source>
        <dbReference type="Pfam" id="PF07969"/>
    </source>
</evidence>
<dbReference type="Proteomes" id="UP000664288">
    <property type="component" value="Unassembled WGS sequence"/>
</dbReference>
<dbReference type="RefSeq" id="WP_207349294.1">
    <property type="nucleotide sequence ID" value="NZ_JAFMPY010000003.1"/>
</dbReference>
<proteinExistence type="predicted"/>
<dbReference type="InterPro" id="IPR050378">
    <property type="entry name" value="Metallo-dep_Hydrolases_sf"/>
</dbReference>
<keyword evidence="3" id="KW-1185">Reference proteome</keyword>
<accession>A0ABS3J254</accession>
<feature type="domain" description="Amidohydrolase 3" evidence="1">
    <location>
        <begin position="42"/>
        <end position="483"/>
    </location>
</feature>
<dbReference type="PANTHER" id="PTHR11647:SF1">
    <property type="entry name" value="COLLAPSIN RESPONSE MEDIATOR PROTEIN"/>
    <property type="match status" value="1"/>
</dbReference>
<protein>
    <submittedName>
        <fullName evidence="2">Formylmethanofuran dehydrogenase subunit A</fullName>
    </submittedName>
</protein>
<dbReference type="InterPro" id="IPR013108">
    <property type="entry name" value="Amidohydro_3"/>
</dbReference>
<dbReference type="Pfam" id="PF07969">
    <property type="entry name" value="Amidohydro_3"/>
    <property type="match status" value="1"/>
</dbReference>
<evidence type="ECO:0000313" key="2">
    <source>
        <dbReference type="EMBL" id="MBO0902651.1"/>
    </source>
</evidence>
<dbReference type="PANTHER" id="PTHR11647">
    <property type="entry name" value="HYDRANTOINASE/DIHYDROPYRIMIDINASE FAMILY MEMBER"/>
    <property type="match status" value="1"/>
</dbReference>
<reference evidence="2 3" key="1">
    <citation type="submission" date="2021-03" db="EMBL/GenBank/DDBJ databases">
        <title>Whole genome sequence of Jiella sp. MQZ13P-4.</title>
        <authorList>
            <person name="Tuo L."/>
        </authorList>
    </citation>
    <scope>NUCLEOTIDE SEQUENCE [LARGE SCALE GENOMIC DNA]</scope>
    <source>
        <strain evidence="2 3">MQZ13P-4</strain>
    </source>
</reference>
<evidence type="ECO:0000313" key="3">
    <source>
        <dbReference type="Proteomes" id="UP000664288"/>
    </source>
</evidence>
<dbReference type="NCBIfam" id="TIGR03121">
    <property type="entry name" value="one_C_dehyd_A"/>
    <property type="match status" value="1"/>
</dbReference>
<dbReference type="SUPFAM" id="SSF51556">
    <property type="entry name" value="Metallo-dependent hydrolases"/>
    <property type="match status" value="1"/>
</dbReference>
<organism evidence="2 3">
    <name type="scientific">Jiella sonneratiae</name>
    <dbReference type="NCBI Taxonomy" id="2816856"/>
    <lineage>
        <taxon>Bacteria</taxon>
        <taxon>Pseudomonadati</taxon>
        <taxon>Pseudomonadota</taxon>
        <taxon>Alphaproteobacteria</taxon>
        <taxon>Hyphomicrobiales</taxon>
        <taxon>Aurantimonadaceae</taxon>
        <taxon>Jiella</taxon>
    </lineage>
</organism>
<dbReference type="EMBL" id="JAFMPY010000003">
    <property type="protein sequence ID" value="MBO0902651.1"/>
    <property type="molecule type" value="Genomic_DNA"/>
</dbReference>
<dbReference type="Gene3D" id="2.30.40.10">
    <property type="entry name" value="Urease, subunit C, domain 1"/>
    <property type="match status" value="1"/>
</dbReference>
<dbReference type="InterPro" id="IPR012027">
    <property type="entry name" value="Formylmethanofuran_DH_asu"/>
</dbReference>
<dbReference type="InterPro" id="IPR011059">
    <property type="entry name" value="Metal-dep_hydrolase_composite"/>
</dbReference>